<dbReference type="EMBL" id="FP929003">
    <property type="protein sequence ID" value="CBK40170.1"/>
    <property type="molecule type" value="Genomic_DNA"/>
</dbReference>
<dbReference type="Proteomes" id="UP000001660">
    <property type="component" value="Chromosome"/>
</dbReference>
<dbReference type="GO" id="GO:0016020">
    <property type="term" value="C:membrane"/>
    <property type="evidence" value="ECO:0007669"/>
    <property type="project" value="InterPro"/>
</dbReference>
<dbReference type="KEGG" id="nde:NIDE0393"/>
<gene>
    <name evidence="3" type="primary">slt</name>
    <name evidence="3" type="ORF">NIDE0393</name>
</gene>
<dbReference type="GO" id="GO:0008933">
    <property type="term" value="F:peptidoglycan lytic transglycosylase activity"/>
    <property type="evidence" value="ECO:0007669"/>
    <property type="project" value="InterPro"/>
</dbReference>
<dbReference type="HOGENOM" id="CLU_065765_1_1_0"/>
<dbReference type="OrthoDB" id="92254at2"/>
<keyword evidence="3" id="KW-0378">Hydrolase</keyword>
<dbReference type="GO" id="GO:0000270">
    <property type="term" value="P:peptidoglycan metabolic process"/>
    <property type="evidence" value="ECO:0007669"/>
    <property type="project" value="InterPro"/>
</dbReference>
<dbReference type="STRING" id="330214.NIDE0393"/>
<evidence type="ECO:0000256" key="1">
    <source>
        <dbReference type="ARBA" id="ARBA00007734"/>
    </source>
</evidence>
<accession>D8PAB1</accession>
<dbReference type="PANTHER" id="PTHR37423">
    <property type="entry name" value="SOLUBLE LYTIC MUREIN TRANSGLYCOSYLASE-RELATED"/>
    <property type="match status" value="1"/>
</dbReference>
<dbReference type="Gene3D" id="1.10.530.10">
    <property type="match status" value="1"/>
</dbReference>
<keyword evidence="3" id="KW-0326">Glycosidase</keyword>
<dbReference type="CAZy" id="GH23">
    <property type="family name" value="Glycoside Hydrolase Family 23"/>
</dbReference>
<dbReference type="Pfam" id="PF01464">
    <property type="entry name" value="SLT"/>
    <property type="match status" value="1"/>
</dbReference>
<organism evidence="3 4">
    <name type="scientific">Nitrospira defluvii</name>
    <dbReference type="NCBI Taxonomy" id="330214"/>
    <lineage>
        <taxon>Bacteria</taxon>
        <taxon>Pseudomonadati</taxon>
        <taxon>Nitrospirota</taxon>
        <taxon>Nitrospiria</taxon>
        <taxon>Nitrospirales</taxon>
        <taxon>Nitrospiraceae</taxon>
        <taxon>Nitrospira</taxon>
    </lineage>
</organism>
<dbReference type="AlphaFoldDB" id="D8PAB1"/>
<dbReference type="InterPro" id="IPR008258">
    <property type="entry name" value="Transglycosylase_SLT_dom_1"/>
</dbReference>
<dbReference type="PANTHER" id="PTHR37423:SF2">
    <property type="entry name" value="MEMBRANE-BOUND LYTIC MUREIN TRANSGLYCOSYLASE C"/>
    <property type="match status" value="1"/>
</dbReference>
<dbReference type="eggNOG" id="COG0741">
    <property type="taxonomic scope" value="Bacteria"/>
</dbReference>
<dbReference type="PROSITE" id="PS00922">
    <property type="entry name" value="TRANSGLYCOSYLASE"/>
    <property type="match status" value="1"/>
</dbReference>
<reference evidence="3 4" key="1">
    <citation type="journal article" date="2010" name="Proc. Natl. Acad. Sci. U.S.A.">
        <title>A Nitrospira metagenome illuminates the physiology and evolution of globally important nitrite-oxidizing bacteria.</title>
        <authorList>
            <person name="Lucker S."/>
            <person name="Wagner M."/>
            <person name="Maixner F."/>
            <person name="Pelletier E."/>
            <person name="Koch H."/>
            <person name="Vacherie B."/>
            <person name="Rattei T."/>
            <person name="Sinninghe Damste J."/>
            <person name="Spieck E."/>
            <person name="Le Paslier D."/>
            <person name="Daims H."/>
        </authorList>
    </citation>
    <scope>NUCLEOTIDE SEQUENCE [LARGE SCALE GENOMIC DNA]</scope>
</reference>
<dbReference type="InterPro" id="IPR000189">
    <property type="entry name" value="Transglyc_AS"/>
</dbReference>
<name>D8PAB1_9BACT</name>
<protein>
    <submittedName>
        <fullName evidence="3">Lytic murein transglycosylase (Modular protein)</fullName>
        <ecNumber evidence="3">3.2.1.-</ecNumber>
    </submittedName>
</protein>
<dbReference type="GO" id="GO:0016798">
    <property type="term" value="F:hydrolase activity, acting on glycosyl bonds"/>
    <property type="evidence" value="ECO:0007669"/>
    <property type="project" value="UniProtKB-KW"/>
</dbReference>
<sequence length="257" mass="28484">MDHEKAVRQELRVASHNLGDQSHEGRCTTAGWAVPLVLAGVLAAGESASADSEIYGYVGPSGVFEMTNVPTDQRFRSAESQVRRLPHRASAEEVEEAVKRYAFQFQLHPALLLAVIKAESDFNPTVISRSGAVGLMQLIPETAIRHGVLNLYDTGDNIRGGARHLRYLLDRFNGNVRLAVAAYNAGERRVERYRAIPPYPETRDYVRKVMIYYKSFRGDYQASPGKAVLLAMHHKPLQLESLPVTTDVRSSRPGAGK</sequence>
<dbReference type="CDD" id="cd00254">
    <property type="entry name" value="LT-like"/>
    <property type="match status" value="1"/>
</dbReference>
<dbReference type="SUPFAM" id="SSF53955">
    <property type="entry name" value="Lysozyme-like"/>
    <property type="match status" value="1"/>
</dbReference>
<keyword evidence="4" id="KW-1185">Reference proteome</keyword>
<dbReference type="EC" id="3.2.1.-" evidence="3"/>
<comment type="similarity">
    <text evidence="1">Belongs to the transglycosylase Slt family.</text>
</comment>
<evidence type="ECO:0000313" key="3">
    <source>
        <dbReference type="EMBL" id="CBK40170.1"/>
    </source>
</evidence>
<dbReference type="InterPro" id="IPR023346">
    <property type="entry name" value="Lysozyme-like_dom_sf"/>
</dbReference>
<evidence type="ECO:0000259" key="2">
    <source>
        <dbReference type="Pfam" id="PF01464"/>
    </source>
</evidence>
<evidence type="ECO:0000313" key="4">
    <source>
        <dbReference type="Proteomes" id="UP000001660"/>
    </source>
</evidence>
<feature type="domain" description="Transglycosylase SLT" evidence="2">
    <location>
        <begin position="99"/>
        <end position="196"/>
    </location>
</feature>
<proteinExistence type="inferred from homology"/>